<dbReference type="AlphaFoldDB" id="A0A6C0K1Z9"/>
<dbReference type="EMBL" id="MN740789">
    <property type="protein sequence ID" value="QHU11759.1"/>
    <property type="molecule type" value="Genomic_DNA"/>
</dbReference>
<organism evidence="2">
    <name type="scientific">viral metagenome</name>
    <dbReference type="NCBI Taxonomy" id="1070528"/>
    <lineage>
        <taxon>unclassified sequences</taxon>
        <taxon>metagenomes</taxon>
        <taxon>organismal metagenomes</taxon>
    </lineage>
</organism>
<reference evidence="2" key="1">
    <citation type="journal article" date="2020" name="Nature">
        <title>Giant virus diversity and host interactions through global metagenomics.</title>
        <authorList>
            <person name="Schulz F."/>
            <person name="Roux S."/>
            <person name="Paez-Espino D."/>
            <person name="Jungbluth S."/>
            <person name="Walsh D.A."/>
            <person name="Denef V.J."/>
            <person name="McMahon K.D."/>
            <person name="Konstantinidis K.T."/>
            <person name="Eloe-Fadrosh E.A."/>
            <person name="Kyrpides N.C."/>
            <person name="Woyke T."/>
        </authorList>
    </citation>
    <scope>NUCLEOTIDE SEQUENCE</scope>
    <source>
        <strain evidence="2">GVMAG-S-1101169-75</strain>
    </source>
</reference>
<feature type="compositionally biased region" description="Gly residues" evidence="1">
    <location>
        <begin position="303"/>
        <end position="315"/>
    </location>
</feature>
<name>A0A6C0K1Z9_9ZZZZ</name>
<evidence type="ECO:0000256" key="1">
    <source>
        <dbReference type="SAM" id="MobiDB-lite"/>
    </source>
</evidence>
<evidence type="ECO:0000313" key="2">
    <source>
        <dbReference type="EMBL" id="QHU11759.1"/>
    </source>
</evidence>
<proteinExistence type="predicted"/>
<feature type="region of interest" description="Disordered" evidence="1">
    <location>
        <begin position="293"/>
        <end position="327"/>
    </location>
</feature>
<sequence length="495" mass="57488">MKQQQRSPSSVKLVLVLDFDNTLVLGCGGIPISRIEEVLQDFIKKGQQYTRDQIISLVIITPENLKALIDSFIRVVMVHGAVLYLNTRGILKQIEDLFNKELRINGVLVNAYIQQQTNNQFMSIFPPSNGDVSTSLFKGLYGSYPNDDFMIPPILYRNVRKDVVRKQGQQQQAYLDRLEARLEDETESHFEKKATKEDRAKIDAGWTKEKSHSYKEKVVWAWQKMLNILSILTTHLGIPLYFFDDDKTNIDIAETYLKTSFGNFHAIHLPLEPHPPLPFLQKLTEILGSSFLPQKQRKKQRSQGGGGGGGGGGSVRRGEEDLSDQDRVKCPKLSELWLTFYDELQSNQDIPLSKEDALVSRKELPHFSGTEMIYLWRDEKTRQNFLTMRTYHHDFDQEVEHIKELFKQTSNQRWTFFLYNEKSHRVEKIGLGKDREAITRYYTNLEIMRNILSRLSSQQFQQMRGDVKKILALEIPAQVRHNFETYKKDLHKMIA</sequence>
<feature type="compositionally biased region" description="Basic and acidic residues" evidence="1">
    <location>
        <begin position="316"/>
        <end position="327"/>
    </location>
</feature>
<protein>
    <submittedName>
        <fullName evidence="2">Uncharacterized protein</fullName>
    </submittedName>
</protein>
<accession>A0A6C0K1Z9</accession>